<dbReference type="InterPro" id="IPR014777">
    <property type="entry name" value="4pyrrole_Mease_sub1"/>
</dbReference>
<dbReference type="NCBIfam" id="TIGR02467">
    <property type="entry name" value="CbiE"/>
    <property type="match status" value="1"/>
</dbReference>
<gene>
    <name evidence="6" type="primary">cbiE</name>
    <name evidence="6" type="ORF">EI427_24960</name>
</gene>
<dbReference type="UniPathway" id="UPA00148"/>
<dbReference type="GO" id="GO:0008276">
    <property type="term" value="F:protein methyltransferase activity"/>
    <property type="evidence" value="ECO:0007669"/>
    <property type="project" value="InterPro"/>
</dbReference>
<dbReference type="OrthoDB" id="9780707at2"/>
<dbReference type="EMBL" id="CP034563">
    <property type="protein sequence ID" value="AZQ65465.1"/>
    <property type="molecule type" value="Genomic_DNA"/>
</dbReference>
<dbReference type="AlphaFoldDB" id="A0A3Q9FT98"/>
<evidence type="ECO:0000256" key="1">
    <source>
        <dbReference type="ARBA" id="ARBA00004953"/>
    </source>
</evidence>
<keyword evidence="5" id="KW-0949">S-adenosyl-L-methionine</keyword>
<dbReference type="KEGG" id="fll:EI427_24960"/>
<evidence type="ECO:0000256" key="4">
    <source>
        <dbReference type="ARBA" id="ARBA00022679"/>
    </source>
</evidence>
<dbReference type="GO" id="GO:0009236">
    <property type="term" value="P:cobalamin biosynthetic process"/>
    <property type="evidence" value="ECO:0007669"/>
    <property type="project" value="UniProtKB-UniPathway"/>
</dbReference>
<sequence>MLVLRFKNQLIIFKVDSSSLHIDIIGIGNKANQEFTPEQHYVIHQHSLFSGGKRHYALIKHLLPKKHEWIAITGKMPDVMTEYVRAKQNKLLVFASGDPLFFGFANTVKRLLPNAIVSVFPHFNSLQLLAQKHVLNYSSLRTISLHGRNSWKPLDSCLIKGEELIGILTDKTHSPKHIAQRLLEYNFLDYDLLIGEELEGENERIRILSCVETLKVNDIQLLNCIILIKKSDKRIPLSFSDSSFQTLEGRPGMITKQAIRSITIPALELHSKSCFWDIGSCTGAIAIEAQLSYPNVSVLAFEIREECKDIIANNTYSHHCPGVQIEINDFMNLELSMFQKPDALFIGGMVID</sequence>
<keyword evidence="2" id="KW-0169">Cobalamin biosynthesis</keyword>
<dbReference type="PANTHER" id="PTHR43182:SF1">
    <property type="entry name" value="COBALT-PRECORRIN-7 C(5)-METHYLTRANSFERASE"/>
    <property type="match status" value="1"/>
</dbReference>
<evidence type="ECO:0000256" key="3">
    <source>
        <dbReference type="ARBA" id="ARBA00022603"/>
    </source>
</evidence>
<dbReference type="PANTHER" id="PTHR43182">
    <property type="entry name" value="COBALT-PRECORRIN-6B C(15)-METHYLTRANSFERASE (DECARBOXYLATING)"/>
    <property type="match status" value="1"/>
</dbReference>
<dbReference type="SUPFAM" id="SSF53790">
    <property type="entry name" value="Tetrapyrrole methylase"/>
    <property type="match status" value="1"/>
</dbReference>
<evidence type="ECO:0000313" key="6">
    <source>
        <dbReference type="EMBL" id="AZQ65465.1"/>
    </source>
</evidence>
<dbReference type="Proteomes" id="UP000267268">
    <property type="component" value="Chromosome 2"/>
</dbReference>
<dbReference type="SUPFAM" id="SSF53335">
    <property type="entry name" value="S-adenosyl-L-methionine-dependent methyltransferases"/>
    <property type="match status" value="1"/>
</dbReference>
<keyword evidence="7" id="KW-1185">Reference proteome</keyword>
<dbReference type="Gene3D" id="3.40.50.150">
    <property type="entry name" value="Vaccinia Virus protein VP39"/>
    <property type="match status" value="1"/>
</dbReference>
<reference evidence="6 7" key="1">
    <citation type="submission" date="2018-12" db="EMBL/GenBank/DDBJ databases">
        <title>Flammeovirga pectinis sp. nov., isolated from the gut of the Korean scallop, Patinopecten yessoensis.</title>
        <authorList>
            <person name="Bae J.-W."/>
            <person name="Jeong Y.-S."/>
            <person name="Kang W."/>
        </authorList>
    </citation>
    <scope>NUCLEOTIDE SEQUENCE [LARGE SCALE GENOMIC DNA]</scope>
    <source>
        <strain evidence="6 7">L12M1</strain>
    </source>
</reference>
<dbReference type="InterPro" id="IPR035996">
    <property type="entry name" value="4pyrrol_Methylase_sf"/>
</dbReference>
<dbReference type="InterPro" id="IPR050714">
    <property type="entry name" value="Cobalamin_biosynth_MTase"/>
</dbReference>
<accession>A0A3Q9FT98</accession>
<evidence type="ECO:0000313" key="7">
    <source>
        <dbReference type="Proteomes" id="UP000267268"/>
    </source>
</evidence>
<proteinExistence type="predicted"/>
<organism evidence="6 7">
    <name type="scientific">Flammeovirga pectinis</name>
    <dbReference type="NCBI Taxonomy" id="2494373"/>
    <lineage>
        <taxon>Bacteria</taxon>
        <taxon>Pseudomonadati</taxon>
        <taxon>Bacteroidota</taxon>
        <taxon>Cytophagia</taxon>
        <taxon>Cytophagales</taxon>
        <taxon>Flammeovirgaceae</taxon>
        <taxon>Flammeovirga</taxon>
    </lineage>
</organism>
<dbReference type="CDD" id="cd11644">
    <property type="entry name" value="Precorrin-6Y-MT"/>
    <property type="match status" value="1"/>
</dbReference>
<evidence type="ECO:0000256" key="5">
    <source>
        <dbReference type="ARBA" id="ARBA00022691"/>
    </source>
</evidence>
<protein>
    <submittedName>
        <fullName evidence="6">Precorrin-6y C5,15-methyltransferase (Decarboxylating) subunit CbiE</fullName>
    </submittedName>
</protein>
<dbReference type="Gene3D" id="3.40.1010.10">
    <property type="entry name" value="Cobalt-precorrin-4 Transmethylase, Domain 1"/>
    <property type="match status" value="1"/>
</dbReference>
<keyword evidence="3 6" id="KW-0489">Methyltransferase</keyword>
<dbReference type="InterPro" id="IPR012818">
    <property type="entry name" value="CbiE"/>
</dbReference>
<comment type="pathway">
    <text evidence="1">Cofactor biosynthesis; adenosylcobalamin biosynthesis.</text>
</comment>
<name>A0A3Q9FT98_9BACT</name>
<dbReference type="InterPro" id="IPR029063">
    <property type="entry name" value="SAM-dependent_MTases_sf"/>
</dbReference>
<keyword evidence="4 6" id="KW-0808">Transferase</keyword>
<dbReference type="GO" id="GO:0032259">
    <property type="term" value="P:methylation"/>
    <property type="evidence" value="ECO:0007669"/>
    <property type="project" value="UniProtKB-KW"/>
</dbReference>
<evidence type="ECO:0000256" key="2">
    <source>
        <dbReference type="ARBA" id="ARBA00022573"/>
    </source>
</evidence>